<feature type="domain" description="ParB-like N-terminal" evidence="4">
    <location>
        <begin position="38"/>
        <end position="138"/>
    </location>
</feature>
<dbReference type="Pfam" id="PF17762">
    <property type="entry name" value="HTH_ParB"/>
    <property type="match status" value="1"/>
</dbReference>
<dbReference type="InterPro" id="IPR041468">
    <property type="entry name" value="HTH_ParB/Spo0J"/>
</dbReference>
<dbReference type="Gene3D" id="1.10.10.2830">
    <property type="match status" value="1"/>
</dbReference>
<dbReference type="InterPro" id="IPR003115">
    <property type="entry name" value="ParB_N"/>
</dbReference>
<dbReference type="Gene3D" id="3.90.1530.30">
    <property type="match status" value="1"/>
</dbReference>
<evidence type="ECO:0000256" key="2">
    <source>
        <dbReference type="ARBA" id="ARBA00022829"/>
    </source>
</evidence>
<evidence type="ECO:0000256" key="3">
    <source>
        <dbReference type="SAM" id="MobiDB-lite"/>
    </source>
</evidence>
<feature type="region of interest" description="Disordered" evidence="3">
    <location>
        <begin position="240"/>
        <end position="343"/>
    </location>
</feature>
<dbReference type="PANTHER" id="PTHR33375">
    <property type="entry name" value="CHROMOSOME-PARTITIONING PROTEIN PARB-RELATED"/>
    <property type="match status" value="1"/>
</dbReference>
<dbReference type="EMBL" id="PVLV01000165">
    <property type="protein sequence ID" value="PRH78857.1"/>
    <property type="molecule type" value="Genomic_DNA"/>
</dbReference>
<evidence type="ECO:0000313" key="6">
    <source>
        <dbReference type="Proteomes" id="UP000239322"/>
    </source>
</evidence>
<dbReference type="SMART" id="SM00470">
    <property type="entry name" value="ParB"/>
    <property type="match status" value="1"/>
</dbReference>
<dbReference type="SUPFAM" id="SSF110849">
    <property type="entry name" value="ParB/Sulfiredoxin"/>
    <property type="match status" value="1"/>
</dbReference>
<comment type="caution">
    <text evidence="5">The sequence shown here is derived from an EMBL/GenBank/DDBJ whole genome shotgun (WGS) entry which is preliminary data.</text>
</comment>
<dbReference type="Proteomes" id="UP000239322">
    <property type="component" value="Unassembled WGS sequence"/>
</dbReference>
<dbReference type="InterPro" id="IPR050336">
    <property type="entry name" value="Chromosome_partition/occlusion"/>
</dbReference>
<dbReference type="GO" id="GO:0007059">
    <property type="term" value="P:chromosome segregation"/>
    <property type="evidence" value="ECO:0007669"/>
    <property type="project" value="UniProtKB-KW"/>
</dbReference>
<feature type="compositionally biased region" description="Acidic residues" evidence="3">
    <location>
        <begin position="292"/>
        <end position="305"/>
    </location>
</feature>
<dbReference type="GO" id="GO:0003677">
    <property type="term" value="F:DNA binding"/>
    <property type="evidence" value="ECO:0007669"/>
    <property type="project" value="InterPro"/>
</dbReference>
<dbReference type="RefSeq" id="WP_105868987.1">
    <property type="nucleotide sequence ID" value="NZ_PVLV01000165.1"/>
</dbReference>
<evidence type="ECO:0000313" key="5">
    <source>
        <dbReference type="EMBL" id="PRH78857.1"/>
    </source>
</evidence>
<dbReference type="PANTHER" id="PTHR33375:SF1">
    <property type="entry name" value="CHROMOSOME-PARTITIONING PROTEIN PARB-RELATED"/>
    <property type="match status" value="1"/>
</dbReference>
<dbReference type="InterPro" id="IPR004437">
    <property type="entry name" value="ParB/RepB/Spo0J"/>
</dbReference>
<feature type="compositionally biased region" description="Acidic residues" evidence="3">
    <location>
        <begin position="243"/>
        <end position="253"/>
    </location>
</feature>
<reference evidence="5 6" key="1">
    <citation type="submission" date="2018-03" db="EMBL/GenBank/DDBJ databases">
        <title>Novel Streptomyces sp. from soil.</title>
        <authorList>
            <person name="Tan G.Y.A."/>
            <person name="Lee Z.Y."/>
        </authorList>
    </citation>
    <scope>NUCLEOTIDE SEQUENCE [LARGE SCALE GENOMIC DNA]</scope>
    <source>
        <strain evidence="5 6">ST5x</strain>
    </source>
</reference>
<dbReference type="AlphaFoldDB" id="A0A2S9PX00"/>
<keyword evidence="2" id="KW-0159">Chromosome partition</keyword>
<dbReference type="OrthoDB" id="4204233at2"/>
<sequence length="485" mass="53135">MALQVDKPRKAAAKPPKSGGDTPKSELYKRVHQNGDVIEVPVEDIDANPFNDREMVDLEQLAESIREDGLLSPVTLIRRTTFAEAHPDAAEGLTKEWVLGPGEHRWRATMLAEQRTIRGILRDDLAPKIRGILLLENVYRTDPSPMEKARQINDAMEKDGLSIREAARILKMGSTSVHKLTELLKLPADAAEAVHRGTLVPTHARKLLTLDDPQKVSQAHQLMEQRGVKVDEAIRLVLAGEPDPADDEAEDETAPAGETSPSGAPELEPAGGAVPAQSRVESTDEQPSPDTPENEDQSEGEDEGQSEEKTGETAAPKPPAVRKSPKATATADPYAAERDTASADRDAACWSLLQRDDYATGEQVAGTMARALLVPFKQEAARAKAHVWLRKANKLGFDVSNADAYHQAVLSSRDPELIARVTFATALAASEIRAADRRRRTWDQHDAAHVQLLIESTGYVPETDWEMRELTRHNVSVPEKQPTEG</sequence>
<dbReference type="Pfam" id="PF02195">
    <property type="entry name" value="ParB_N"/>
    <property type="match status" value="1"/>
</dbReference>
<evidence type="ECO:0000259" key="4">
    <source>
        <dbReference type="SMART" id="SM00470"/>
    </source>
</evidence>
<accession>A0A2S9PX00</accession>
<organism evidence="5 6">
    <name type="scientific">Streptomyces solincola</name>
    <dbReference type="NCBI Taxonomy" id="2100817"/>
    <lineage>
        <taxon>Bacteria</taxon>
        <taxon>Bacillati</taxon>
        <taxon>Actinomycetota</taxon>
        <taxon>Actinomycetes</taxon>
        <taxon>Kitasatosporales</taxon>
        <taxon>Streptomycetaceae</taxon>
        <taxon>Streptomyces</taxon>
    </lineage>
</organism>
<comment type="similarity">
    <text evidence="1">Belongs to the ParB family.</text>
</comment>
<protein>
    <recommendedName>
        <fullName evidence="4">ParB-like N-terminal domain-containing protein</fullName>
    </recommendedName>
</protein>
<feature type="region of interest" description="Disordered" evidence="3">
    <location>
        <begin position="1"/>
        <end position="26"/>
    </location>
</feature>
<dbReference type="SUPFAM" id="SSF109709">
    <property type="entry name" value="KorB DNA-binding domain-like"/>
    <property type="match status" value="1"/>
</dbReference>
<evidence type="ECO:0000256" key="1">
    <source>
        <dbReference type="ARBA" id="ARBA00006295"/>
    </source>
</evidence>
<proteinExistence type="inferred from homology"/>
<dbReference type="InterPro" id="IPR036086">
    <property type="entry name" value="ParB/Sulfiredoxin_sf"/>
</dbReference>
<dbReference type="NCBIfam" id="TIGR00180">
    <property type="entry name" value="parB_part"/>
    <property type="match status" value="1"/>
</dbReference>
<keyword evidence="6" id="KW-1185">Reference proteome</keyword>
<dbReference type="GO" id="GO:0005694">
    <property type="term" value="C:chromosome"/>
    <property type="evidence" value="ECO:0007669"/>
    <property type="project" value="TreeGrafter"/>
</dbReference>
<gene>
    <name evidence="5" type="ORF">C6N75_12690</name>
</gene>
<name>A0A2S9PX00_9ACTN</name>